<comment type="caution">
    <text evidence="1">The sequence shown here is derived from an EMBL/GenBank/DDBJ whole genome shotgun (WGS) entry which is preliminary data.</text>
</comment>
<protein>
    <submittedName>
        <fullName evidence="1">Uncharacterized protein</fullName>
    </submittedName>
</protein>
<dbReference type="AlphaFoldDB" id="A0A327YL00"/>
<evidence type="ECO:0000313" key="2">
    <source>
        <dbReference type="Proteomes" id="UP000249620"/>
    </source>
</evidence>
<sequence>MNRYQLLKENEELIFQFVKNGILSYQCIRDMQIFEEFNDMNELTNELKYILLGEQFELSAKRIEQITRSMNNEVK</sequence>
<keyword evidence="2" id="KW-1185">Reference proteome</keyword>
<dbReference type="RefSeq" id="WP_111567082.1">
    <property type="nucleotide sequence ID" value="NZ_QLMI01000005.1"/>
</dbReference>
<dbReference type="Proteomes" id="UP000249620">
    <property type="component" value="Unassembled WGS sequence"/>
</dbReference>
<gene>
    <name evidence="1" type="ORF">B0I03_10555</name>
</gene>
<dbReference type="EMBL" id="QLMI01000005">
    <property type="protein sequence ID" value="RAK21623.1"/>
    <property type="molecule type" value="Genomic_DNA"/>
</dbReference>
<reference evidence="1 2" key="1">
    <citation type="submission" date="2018-06" db="EMBL/GenBank/DDBJ databases">
        <title>Genomic Encyclopedia of Type Strains, Phase III (KMG-III): the genomes of soil and plant-associated and newly described type strains.</title>
        <authorList>
            <person name="Whitman W."/>
        </authorList>
    </citation>
    <scope>NUCLEOTIDE SEQUENCE [LARGE SCALE GENOMIC DNA]</scope>
    <source>
        <strain evidence="1 2">CGMCC 1.12398</strain>
    </source>
</reference>
<proteinExistence type="predicted"/>
<name>A0A327YL00_9FLAO</name>
<evidence type="ECO:0000313" key="1">
    <source>
        <dbReference type="EMBL" id="RAK21623.1"/>
    </source>
</evidence>
<dbReference type="OrthoDB" id="1373192at2"/>
<organism evidence="1 2">
    <name type="scientific">Flavobacterium aquaticum</name>
    <dbReference type="NCBI Taxonomy" id="1236486"/>
    <lineage>
        <taxon>Bacteria</taxon>
        <taxon>Pseudomonadati</taxon>
        <taxon>Bacteroidota</taxon>
        <taxon>Flavobacteriia</taxon>
        <taxon>Flavobacteriales</taxon>
        <taxon>Flavobacteriaceae</taxon>
        <taxon>Flavobacterium</taxon>
    </lineage>
</organism>
<accession>A0A327YL00</accession>